<accession>A0A953N7S9</accession>
<feature type="active site" description="Proton donor" evidence="7">
    <location>
        <position position="326"/>
    </location>
</feature>
<comment type="similarity">
    <text evidence="2 7 8">Belongs to the GPI family.</text>
</comment>
<dbReference type="PROSITE" id="PS00765">
    <property type="entry name" value="P_GLUCOSE_ISOMERASE_1"/>
    <property type="match status" value="1"/>
</dbReference>
<comment type="function">
    <text evidence="7">Catalyzes the reversible isomerization of glucose-6-phosphate to fructose-6-phosphate.</text>
</comment>
<dbReference type="PRINTS" id="PR00662">
    <property type="entry name" value="G6PISOMERASE"/>
</dbReference>
<dbReference type="GO" id="GO:0051156">
    <property type="term" value="P:glucose 6-phosphate metabolic process"/>
    <property type="evidence" value="ECO:0007669"/>
    <property type="project" value="TreeGrafter"/>
</dbReference>
<evidence type="ECO:0000256" key="5">
    <source>
        <dbReference type="ARBA" id="ARBA00023235"/>
    </source>
</evidence>
<dbReference type="NCBIfam" id="NF001211">
    <property type="entry name" value="PRK00179.1"/>
    <property type="match status" value="1"/>
</dbReference>
<dbReference type="EC" id="5.3.1.9" evidence="7"/>
<dbReference type="PANTHER" id="PTHR11469">
    <property type="entry name" value="GLUCOSE-6-PHOSPHATE ISOMERASE"/>
    <property type="match status" value="1"/>
</dbReference>
<dbReference type="PROSITE" id="PS00174">
    <property type="entry name" value="P_GLUCOSE_ISOMERASE_2"/>
    <property type="match status" value="1"/>
</dbReference>
<dbReference type="Proteomes" id="UP000739565">
    <property type="component" value="Unassembled WGS sequence"/>
</dbReference>
<dbReference type="InterPro" id="IPR035482">
    <property type="entry name" value="SIS_PGI_2"/>
</dbReference>
<sequence length="521" mass="56651">MSALSQTTAWKSFSHAVSASPTKPATLRILRAAELEVDLSTQRHSPALVIAARALLNQQGFEQARADLFEGAPINWTENRAAWHTALRAPTPPSRVAHAVQAEQAKLAGFVERVNAQNLYRNVVHLGIGGSDWGPRLAVESLAGHAGRRTIRFASNVDAHAITAALEGLDPSDTLIIISSKSFTTIESLANAACAIDWLRAGGVKQPLDHFVAVTANAQAAREFGIREEHIFEFWDWVGGRYSIWSSIGLPIALGLGMDTLNDLRAGAAQMDEHFLNATLEENAPVQMALSAVANCSVLGYASFALCPYDARLRHLVPWLQQLEMESLGKSTQRDGTTLDVASSPAVWGMPGTDSQHTFFQWLHQDGKGAPVDFILCAKPDHRHTRHHRLLIANCLAQRAALLEGKSFEQALAEVSLKEKNPQAAAALAKHRVHPGGRPSTLIVMPQLDPKQLGALLALYEHKVFTEGVLWGINPFDQWGVEFGKRLAGDIERRLDALGSDPAVSPYDPSTAHWVRKLASG</sequence>
<evidence type="ECO:0000256" key="8">
    <source>
        <dbReference type="RuleBase" id="RU000612"/>
    </source>
</evidence>
<dbReference type="RefSeq" id="WP_259660026.1">
    <property type="nucleotide sequence ID" value="NZ_JAHXRI010000005.1"/>
</dbReference>
<evidence type="ECO:0000256" key="3">
    <source>
        <dbReference type="ARBA" id="ARBA00022432"/>
    </source>
</evidence>
<evidence type="ECO:0000256" key="2">
    <source>
        <dbReference type="ARBA" id="ARBA00006604"/>
    </source>
</evidence>
<dbReference type="InterPro" id="IPR046348">
    <property type="entry name" value="SIS_dom_sf"/>
</dbReference>
<dbReference type="CDD" id="cd05016">
    <property type="entry name" value="SIS_PGI_2"/>
    <property type="match status" value="1"/>
</dbReference>
<reference evidence="9" key="1">
    <citation type="submission" date="2021-07" db="EMBL/GenBank/DDBJ databases">
        <title>New genus and species of the family Alcaligenaceae.</title>
        <authorList>
            <person name="Hahn M.W."/>
        </authorList>
    </citation>
    <scope>NUCLEOTIDE SEQUENCE</scope>
    <source>
        <strain evidence="9">LF4-65</strain>
    </source>
</reference>
<dbReference type="GO" id="GO:0006094">
    <property type="term" value="P:gluconeogenesis"/>
    <property type="evidence" value="ECO:0007669"/>
    <property type="project" value="UniProtKB-UniRule"/>
</dbReference>
<comment type="catalytic activity">
    <reaction evidence="6 7 8">
        <text>alpha-D-glucose 6-phosphate = beta-D-fructose 6-phosphate</text>
        <dbReference type="Rhea" id="RHEA:11816"/>
        <dbReference type="ChEBI" id="CHEBI:57634"/>
        <dbReference type="ChEBI" id="CHEBI:58225"/>
        <dbReference type="EC" id="5.3.1.9"/>
    </reaction>
</comment>
<dbReference type="Pfam" id="PF00342">
    <property type="entry name" value="PGI"/>
    <property type="match status" value="1"/>
</dbReference>
<evidence type="ECO:0000256" key="4">
    <source>
        <dbReference type="ARBA" id="ARBA00023152"/>
    </source>
</evidence>
<feature type="active site" evidence="7">
    <location>
        <position position="357"/>
    </location>
</feature>
<keyword evidence="10" id="KW-1185">Reference proteome</keyword>
<proteinExistence type="inferred from homology"/>
<dbReference type="GO" id="GO:0097367">
    <property type="term" value="F:carbohydrate derivative binding"/>
    <property type="evidence" value="ECO:0007669"/>
    <property type="project" value="InterPro"/>
</dbReference>
<evidence type="ECO:0000256" key="6">
    <source>
        <dbReference type="ARBA" id="ARBA00029321"/>
    </source>
</evidence>
<dbReference type="GO" id="GO:0048029">
    <property type="term" value="F:monosaccharide binding"/>
    <property type="evidence" value="ECO:0007669"/>
    <property type="project" value="TreeGrafter"/>
</dbReference>
<evidence type="ECO:0000313" key="10">
    <source>
        <dbReference type="Proteomes" id="UP000739565"/>
    </source>
</evidence>
<dbReference type="InterPro" id="IPR035476">
    <property type="entry name" value="SIS_PGI_1"/>
</dbReference>
<feature type="active site" evidence="7">
    <location>
        <position position="485"/>
    </location>
</feature>
<keyword evidence="5 7" id="KW-0413">Isomerase</keyword>
<protein>
    <recommendedName>
        <fullName evidence="7">Glucose-6-phosphate isomerase</fullName>
        <shortName evidence="7">GPI</shortName>
        <ecNumber evidence="7">5.3.1.9</ecNumber>
    </recommendedName>
    <alternativeName>
        <fullName evidence="7">Phosphoglucose isomerase</fullName>
        <shortName evidence="7">PGI</shortName>
    </alternativeName>
    <alternativeName>
        <fullName evidence="7">Phosphohexose isomerase</fullName>
        <shortName evidence="7">PHI</shortName>
    </alternativeName>
</protein>
<comment type="pathway">
    <text evidence="1 7 8">Carbohydrate degradation; glycolysis; D-glyceraldehyde 3-phosphate and glycerone phosphate from D-glucose: step 2/4.</text>
</comment>
<dbReference type="HAMAP" id="MF_00473">
    <property type="entry name" value="G6P_isomerase"/>
    <property type="match status" value="1"/>
</dbReference>
<organism evidence="9 10">
    <name type="scientific">Zwartia hollandica</name>
    <dbReference type="NCBI Taxonomy" id="324606"/>
    <lineage>
        <taxon>Bacteria</taxon>
        <taxon>Pseudomonadati</taxon>
        <taxon>Pseudomonadota</taxon>
        <taxon>Betaproteobacteria</taxon>
        <taxon>Burkholderiales</taxon>
        <taxon>Alcaligenaceae</taxon>
        <taxon>Zwartia</taxon>
    </lineage>
</organism>
<dbReference type="GO" id="GO:0006096">
    <property type="term" value="P:glycolytic process"/>
    <property type="evidence" value="ECO:0007669"/>
    <property type="project" value="UniProtKB-UniRule"/>
</dbReference>
<comment type="pathway">
    <text evidence="7">Carbohydrate biosynthesis; gluconeogenesis.</text>
</comment>
<dbReference type="InterPro" id="IPR001672">
    <property type="entry name" value="G6P_Isomerase"/>
</dbReference>
<dbReference type="GO" id="GO:0004347">
    <property type="term" value="F:glucose-6-phosphate isomerase activity"/>
    <property type="evidence" value="ECO:0007669"/>
    <property type="project" value="UniProtKB-UniRule"/>
</dbReference>
<dbReference type="InterPro" id="IPR018189">
    <property type="entry name" value="Phosphoglucose_isomerase_CS"/>
</dbReference>
<evidence type="ECO:0000256" key="1">
    <source>
        <dbReference type="ARBA" id="ARBA00004926"/>
    </source>
</evidence>
<evidence type="ECO:0000256" key="7">
    <source>
        <dbReference type="HAMAP-Rule" id="MF_00473"/>
    </source>
</evidence>
<dbReference type="Gene3D" id="3.40.50.10490">
    <property type="entry name" value="Glucose-6-phosphate isomerase like protein, domain 1"/>
    <property type="match status" value="2"/>
</dbReference>
<dbReference type="PANTHER" id="PTHR11469:SF1">
    <property type="entry name" value="GLUCOSE-6-PHOSPHATE ISOMERASE"/>
    <property type="match status" value="1"/>
</dbReference>
<dbReference type="CDD" id="cd05015">
    <property type="entry name" value="SIS_PGI_1"/>
    <property type="match status" value="1"/>
</dbReference>
<dbReference type="Gene3D" id="1.10.1390.10">
    <property type="match status" value="1"/>
</dbReference>
<name>A0A953N7S9_9BURK</name>
<dbReference type="EMBL" id="JAHXRI010000005">
    <property type="protein sequence ID" value="MBZ1349603.1"/>
    <property type="molecule type" value="Genomic_DNA"/>
</dbReference>
<dbReference type="GO" id="GO:0005829">
    <property type="term" value="C:cytosol"/>
    <property type="evidence" value="ECO:0007669"/>
    <property type="project" value="TreeGrafter"/>
</dbReference>
<keyword evidence="7" id="KW-0963">Cytoplasm</keyword>
<dbReference type="PROSITE" id="PS51463">
    <property type="entry name" value="P_GLUCOSE_ISOMERASE_3"/>
    <property type="match status" value="1"/>
</dbReference>
<comment type="subcellular location">
    <subcellularLocation>
        <location evidence="7">Cytoplasm</location>
    </subcellularLocation>
</comment>
<dbReference type="AlphaFoldDB" id="A0A953N7S9"/>
<dbReference type="InterPro" id="IPR023096">
    <property type="entry name" value="G6P_Isomerase_C"/>
</dbReference>
<comment type="caution">
    <text evidence="9">The sequence shown here is derived from an EMBL/GenBank/DDBJ whole genome shotgun (WGS) entry which is preliminary data.</text>
</comment>
<gene>
    <name evidence="7 9" type="primary">pgi</name>
    <name evidence="9" type="ORF">KZZ10_03000</name>
</gene>
<dbReference type="SUPFAM" id="SSF53697">
    <property type="entry name" value="SIS domain"/>
    <property type="match status" value="1"/>
</dbReference>
<evidence type="ECO:0000313" key="9">
    <source>
        <dbReference type="EMBL" id="MBZ1349603.1"/>
    </source>
</evidence>
<keyword evidence="3 7" id="KW-0312">Gluconeogenesis</keyword>
<keyword evidence="4 7" id="KW-0324">Glycolysis</keyword>